<dbReference type="SMART" id="SM00186">
    <property type="entry name" value="FBG"/>
    <property type="match status" value="1"/>
</dbReference>
<dbReference type="Gene3D" id="3.90.215.10">
    <property type="entry name" value="Gamma Fibrinogen, chain A, domain 1"/>
    <property type="match status" value="1"/>
</dbReference>
<dbReference type="PANTHER" id="PTHR19143:SF458">
    <property type="entry name" value="FIBRINOGEN C-TERMINAL DOMAIN-CONTAINING PROTEIN-RELATED"/>
    <property type="match status" value="1"/>
</dbReference>
<dbReference type="PROSITE" id="PS51406">
    <property type="entry name" value="FIBRINOGEN_C_2"/>
    <property type="match status" value="1"/>
</dbReference>
<proteinExistence type="predicted"/>
<dbReference type="STRING" id="6689.A0A3R7SM88"/>
<dbReference type="Proteomes" id="UP000283509">
    <property type="component" value="Unassembled WGS sequence"/>
</dbReference>
<dbReference type="InterPro" id="IPR036056">
    <property type="entry name" value="Fibrinogen-like_C"/>
</dbReference>
<dbReference type="InterPro" id="IPR002181">
    <property type="entry name" value="Fibrinogen_a/b/g_C_dom"/>
</dbReference>
<dbReference type="SUPFAM" id="SSF56496">
    <property type="entry name" value="Fibrinogen C-terminal domain-like"/>
    <property type="match status" value="1"/>
</dbReference>
<dbReference type="EMBL" id="QCYY01002883">
    <property type="protein sequence ID" value="ROT66816.1"/>
    <property type="molecule type" value="Genomic_DNA"/>
</dbReference>
<dbReference type="GO" id="GO:0005615">
    <property type="term" value="C:extracellular space"/>
    <property type="evidence" value="ECO:0007669"/>
    <property type="project" value="TreeGrafter"/>
</dbReference>
<dbReference type="OrthoDB" id="6361951at2759"/>
<sequence length="212" mass="24058">MHELPGRPARRPQRQRHLHHLPRALLPRQRLLRDGRRRRRLDRVPAARRRPSPGGLLRTWMEYARGFGSSPCREFWLGLDHIHALTSHAPAELRVDLADFEGATAYAKYSSFHVADRASDYKLTVGGYSGTAGDSMIPRQNGYGFSAKDKGLACANKYFGGWWYGSPCHFSNLNGLYLSGPHDTFAVGVNWYHWKGFGYSLKTTVMMTRPVT</sequence>
<evidence type="ECO:0000313" key="2">
    <source>
        <dbReference type="EMBL" id="ROT66816.1"/>
    </source>
</evidence>
<comment type="caution">
    <text evidence="2">The sequence shown here is derived from an EMBL/GenBank/DDBJ whole genome shotgun (WGS) entry which is preliminary data.</text>
</comment>
<dbReference type="Pfam" id="PF00147">
    <property type="entry name" value="Fibrinogen_C"/>
    <property type="match status" value="1"/>
</dbReference>
<dbReference type="PANTHER" id="PTHR19143">
    <property type="entry name" value="FIBRINOGEN/TENASCIN/ANGIOPOEITIN"/>
    <property type="match status" value="1"/>
</dbReference>
<dbReference type="InterPro" id="IPR050373">
    <property type="entry name" value="Fibrinogen_C-term_domain"/>
</dbReference>
<reference evidence="2 3" key="2">
    <citation type="submission" date="2019-01" db="EMBL/GenBank/DDBJ databases">
        <title>The decoding of complex shrimp genome reveals the adaptation for benthos swimmer, frequently molting mechanism and breeding impact on genome.</title>
        <authorList>
            <person name="Sun Y."/>
            <person name="Gao Y."/>
            <person name="Yu Y."/>
        </authorList>
    </citation>
    <scope>NUCLEOTIDE SEQUENCE [LARGE SCALE GENOMIC DNA]</scope>
    <source>
        <tissue evidence="2">Muscle</tissue>
    </source>
</reference>
<accession>A0A3R7SM88</accession>
<name>A0A3R7SM88_PENVA</name>
<evidence type="ECO:0000313" key="3">
    <source>
        <dbReference type="Proteomes" id="UP000283509"/>
    </source>
</evidence>
<dbReference type="AlphaFoldDB" id="A0A3R7SM88"/>
<feature type="domain" description="Fibrinogen C-terminal" evidence="1">
    <location>
        <begin position="58"/>
        <end position="212"/>
    </location>
</feature>
<evidence type="ECO:0000259" key="1">
    <source>
        <dbReference type="PROSITE" id="PS51406"/>
    </source>
</evidence>
<keyword evidence="3" id="KW-1185">Reference proteome</keyword>
<reference evidence="2 3" key="1">
    <citation type="submission" date="2018-04" db="EMBL/GenBank/DDBJ databases">
        <authorList>
            <person name="Zhang X."/>
            <person name="Yuan J."/>
            <person name="Li F."/>
            <person name="Xiang J."/>
        </authorList>
    </citation>
    <scope>NUCLEOTIDE SEQUENCE [LARGE SCALE GENOMIC DNA]</scope>
    <source>
        <tissue evidence="2">Muscle</tissue>
    </source>
</reference>
<protein>
    <recommendedName>
        <fullName evidence="1">Fibrinogen C-terminal domain-containing protein</fullName>
    </recommendedName>
</protein>
<organism evidence="2 3">
    <name type="scientific">Penaeus vannamei</name>
    <name type="common">Whiteleg shrimp</name>
    <name type="synonym">Litopenaeus vannamei</name>
    <dbReference type="NCBI Taxonomy" id="6689"/>
    <lineage>
        <taxon>Eukaryota</taxon>
        <taxon>Metazoa</taxon>
        <taxon>Ecdysozoa</taxon>
        <taxon>Arthropoda</taxon>
        <taxon>Crustacea</taxon>
        <taxon>Multicrustacea</taxon>
        <taxon>Malacostraca</taxon>
        <taxon>Eumalacostraca</taxon>
        <taxon>Eucarida</taxon>
        <taxon>Decapoda</taxon>
        <taxon>Dendrobranchiata</taxon>
        <taxon>Penaeoidea</taxon>
        <taxon>Penaeidae</taxon>
        <taxon>Penaeus</taxon>
    </lineage>
</organism>
<gene>
    <name evidence="2" type="ORF">C7M84_015123</name>
</gene>
<dbReference type="InterPro" id="IPR014716">
    <property type="entry name" value="Fibrinogen_a/b/g_C_1"/>
</dbReference>